<comment type="caution">
    <text evidence="1">The sequence shown here is derived from an EMBL/GenBank/DDBJ whole genome shotgun (WGS) entry which is preliminary data.</text>
</comment>
<evidence type="ECO:0000313" key="2">
    <source>
        <dbReference type="Proteomes" id="UP001318321"/>
    </source>
</evidence>
<accession>A0ABX0PT41</accession>
<organism evidence="1 2">
    <name type="scientific">Billgrantia bachuensis</name>
    <dbReference type="NCBI Taxonomy" id="2717286"/>
    <lineage>
        <taxon>Bacteria</taxon>
        <taxon>Pseudomonadati</taxon>
        <taxon>Pseudomonadota</taxon>
        <taxon>Gammaproteobacteria</taxon>
        <taxon>Oceanospirillales</taxon>
        <taxon>Halomonadaceae</taxon>
        <taxon>Billgrantia</taxon>
    </lineage>
</organism>
<dbReference type="RefSeq" id="WP_167112654.1">
    <property type="nucleotide sequence ID" value="NZ_JAAQTO010000017.1"/>
</dbReference>
<sequence>MLNSGALNSAALNSRRGFSVGFVDWSLLAPVERQSIYVLDIEGVRLPVSSAQATMRLEGQSFMQVVVPAGSEYIDSLEGLLQAQMKLKSGFRYADGTESPLEDIAEAPFEILRRDEGPYRDTLTLSGYGPRSVSAPTTRQLVNVQTRSSGTSGSRRVRCDIDLFLRPGHTAIDGDGAEFSVGIIQYFIGAQTEAMEVLQDG</sequence>
<evidence type="ECO:0000313" key="1">
    <source>
        <dbReference type="EMBL" id="NIC05273.1"/>
    </source>
</evidence>
<dbReference type="Proteomes" id="UP001318321">
    <property type="component" value="Unassembled WGS sequence"/>
</dbReference>
<dbReference type="EMBL" id="JAAQTO010000017">
    <property type="protein sequence ID" value="NIC05273.1"/>
    <property type="molecule type" value="Genomic_DNA"/>
</dbReference>
<reference evidence="1 2" key="1">
    <citation type="submission" date="2020-03" db="EMBL/GenBank/DDBJ databases">
        <title>Identification of Halomonas strains.</title>
        <authorList>
            <person name="Xiao Z."/>
            <person name="Dong F."/>
            <person name="Wang Z."/>
            <person name="Zhao J.-Y."/>
        </authorList>
    </citation>
    <scope>NUCLEOTIDE SEQUENCE [LARGE SCALE GENOMIC DNA]</scope>
    <source>
        <strain evidence="1 2">DX6</strain>
    </source>
</reference>
<keyword evidence="2" id="KW-1185">Reference proteome</keyword>
<name>A0ABX0PT41_9GAMM</name>
<proteinExistence type="predicted"/>
<protein>
    <submittedName>
        <fullName evidence="1">Uncharacterized protein</fullName>
    </submittedName>
</protein>
<gene>
    <name evidence="1" type="ORF">HBJ55_07535</name>
</gene>